<comment type="subcellular location">
    <subcellularLocation>
        <location evidence="1 4">Bacterial flagellum basal body</location>
    </subcellularLocation>
</comment>
<comment type="caution">
    <text evidence="8">The sequence shown here is derived from an EMBL/GenBank/DDBJ whole genome shotgun (WGS) entry which is preliminary data.</text>
</comment>
<organism evidence="8 9">
    <name type="scientific">Steroidobacter flavus</name>
    <dbReference type="NCBI Taxonomy" id="1842136"/>
    <lineage>
        <taxon>Bacteria</taxon>
        <taxon>Pseudomonadati</taxon>
        <taxon>Pseudomonadota</taxon>
        <taxon>Gammaproteobacteria</taxon>
        <taxon>Steroidobacterales</taxon>
        <taxon>Steroidobacteraceae</taxon>
        <taxon>Steroidobacter</taxon>
    </lineage>
</organism>
<evidence type="ECO:0000259" key="5">
    <source>
        <dbReference type="Pfam" id="PF00460"/>
    </source>
</evidence>
<proteinExistence type="inferred from homology"/>
<keyword evidence="8" id="KW-0966">Cell projection</keyword>
<reference evidence="9" key="1">
    <citation type="journal article" date="2019" name="Int. J. Syst. Evol. Microbiol.">
        <title>The Global Catalogue of Microorganisms (GCM) 10K type strain sequencing project: providing services to taxonomists for standard genome sequencing and annotation.</title>
        <authorList>
            <consortium name="The Broad Institute Genomics Platform"/>
            <consortium name="The Broad Institute Genome Sequencing Center for Infectious Disease"/>
            <person name="Wu L."/>
            <person name="Ma J."/>
        </authorList>
    </citation>
    <scope>NUCLEOTIDE SEQUENCE [LARGE SCALE GENOMIC DNA]</scope>
    <source>
        <strain evidence="9">CGMCC 1.10759</strain>
    </source>
</reference>
<accession>A0ABV8SYI0</accession>
<evidence type="ECO:0000256" key="1">
    <source>
        <dbReference type="ARBA" id="ARBA00004117"/>
    </source>
</evidence>
<dbReference type="InterPro" id="IPR053967">
    <property type="entry name" value="LlgE_F_G-like_D1"/>
</dbReference>
<dbReference type="EMBL" id="JBHSDU010000014">
    <property type="protein sequence ID" value="MFC4312686.1"/>
    <property type="molecule type" value="Genomic_DNA"/>
</dbReference>
<sequence>MFGSIYTALAGMNAYSQGLNVISNNVANLNTPGFKVSDPLFREIVYRQIQESEGSGGGLRPQGAGVEANAAGLSFGQGELRDTGNDLDVAIDGSGFFVLEQDDGSYRYTRAGQLTFNDDGILVERTTGTHVLFNSTEVGNGLFDITDFRSHAPKATNTVMLSGTLARTSTSATYELPTLTVFDSAGTSVALRGRFTRSSDDPLSWTVELLGSANTVLGSGTIAFNQDGTPAQDRNSVTIPVSGTGVQPFDVIFNFGAVGSYAGVSSPATSTSSALQMLKQDGMTIGSLTGTSFDEQGQLKLSYSNGQIKTVGKLVLAQFENPEQLKALGGGMFTMKDGAQEHLGQAMVSGIGRVVGRKVEMSNVDLTRQFTDLIILQRGYQASSQVSSIANELIQTLLAMDAQR</sequence>
<comment type="subunit">
    <text evidence="4">The basal body constitutes a major portion of the flagellar organelle and consists of five rings (E,L,P,S, and M) mounted on a central rod. The rod consists of about 26 subunits of FlgG in the distal portion, and FlgB, FlgC and FlgF are thought to build up the proximal portion of the rod with about 6 subunits each.</text>
</comment>
<comment type="similarity">
    <text evidence="2 4">Belongs to the flagella basal body rod proteins family.</text>
</comment>
<feature type="domain" description="Flagellar basal body rod protein N-terminal" evidence="5">
    <location>
        <begin position="5"/>
        <end position="35"/>
    </location>
</feature>
<dbReference type="InterPro" id="IPR037058">
    <property type="entry name" value="Falgellar_hook_FlgE_sf"/>
</dbReference>
<evidence type="ECO:0000256" key="4">
    <source>
        <dbReference type="RuleBase" id="RU362116"/>
    </source>
</evidence>
<dbReference type="PROSITE" id="PS00588">
    <property type="entry name" value="FLAGELLA_BB_ROD"/>
    <property type="match status" value="1"/>
</dbReference>
<dbReference type="Pfam" id="PF22692">
    <property type="entry name" value="LlgE_F_G_D1"/>
    <property type="match status" value="1"/>
</dbReference>
<dbReference type="InterPro" id="IPR019776">
    <property type="entry name" value="Flagellar_basal_body_rod_CS"/>
</dbReference>
<dbReference type="Pfam" id="PF00460">
    <property type="entry name" value="Flg_bb_rod"/>
    <property type="match status" value="1"/>
</dbReference>
<dbReference type="SUPFAM" id="SSF117143">
    <property type="entry name" value="Flagellar hook protein flgE"/>
    <property type="match status" value="1"/>
</dbReference>
<dbReference type="Proteomes" id="UP001595904">
    <property type="component" value="Unassembled WGS sequence"/>
</dbReference>
<evidence type="ECO:0000313" key="9">
    <source>
        <dbReference type="Proteomes" id="UP001595904"/>
    </source>
</evidence>
<evidence type="ECO:0000256" key="3">
    <source>
        <dbReference type="ARBA" id="ARBA00023143"/>
    </source>
</evidence>
<name>A0ABV8SYI0_9GAMM</name>
<feature type="domain" description="Flagellar hook protein FlgE/F/G-like D1" evidence="7">
    <location>
        <begin position="90"/>
        <end position="125"/>
    </location>
</feature>
<evidence type="ECO:0000313" key="8">
    <source>
        <dbReference type="EMBL" id="MFC4312686.1"/>
    </source>
</evidence>
<dbReference type="NCBIfam" id="TIGR03506">
    <property type="entry name" value="FlgEFG_subfam"/>
    <property type="match status" value="1"/>
</dbReference>
<evidence type="ECO:0000259" key="6">
    <source>
        <dbReference type="Pfam" id="PF06429"/>
    </source>
</evidence>
<dbReference type="InterPro" id="IPR001444">
    <property type="entry name" value="Flag_bb_rod_N"/>
</dbReference>
<keyword evidence="3 4" id="KW-0975">Bacterial flagellum</keyword>
<dbReference type="Pfam" id="PF06429">
    <property type="entry name" value="Flg_bbr_C"/>
    <property type="match status" value="1"/>
</dbReference>
<dbReference type="NCBIfam" id="TIGR02490">
    <property type="entry name" value="flgF"/>
    <property type="match status" value="1"/>
</dbReference>
<dbReference type="InterPro" id="IPR010930">
    <property type="entry name" value="Flg_bb/hook_C_dom"/>
</dbReference>
<dbReference type="InterPro" id="IPR037925">
    <property type="entry name" value="FlgE/F/G-like"/>
</dbReference>
<dbReference type="Gene3D" id="2.60.98.20">
    <property type="entry name" value="Flagellar hook protein FlgE"/>
    <property type="match status" value="1"/>
</dbReference>
<evidence type="ECO:0000256" key="2">
    <source>
        <dbReference type="ARBA" id="ARBA00009677"/>
    </source>
</evidence>
<dbReference type="PANTHER" id="PTHR30435:SF19">
    <property type="entry name" value="FLAGELLAR BASAL-BODY ROD PROTEIN FLGG"/>
    <property type="match status" value="1"/>
</dbReference>
<keyword evidence="8" id="KW-0282">Flagellum</keyword>
<keyword evidence="9" id="KW-1185">Reference proteome</keyword>
<gene>
    <name evidence="8" type="primary">flgF</name>
    <name evidence="8" type="ORF">ACFPN2_26615</name>
</gene>
<dbReference type="PANTHER" id="PTHR30435">
    <property type="entry name" value="FLAGELLAR PROTEIN"/>
    <property type="match status" value="1"/>
</dbReference>
<feature type="domain" description="Flagellar basal-body/hook protein C-terminal" evidence="6">
    <location>
        <begin position="359"/>
        <end position="399"/>
    </location>
</feature>
<evidence type="ECO:0000259" key="7">
    <source>
        <dbReference type="Pfam" id="PF22692"/>
    </source>
</evidence>
<dbReference type="InterPro" id="IPR012836">
    <property type="entry name" value="FlgF"/>
</dbReference>
<dbReference type="InterPro" id="IPR020013">
    <property type="entry name" value="Flagellar_FlgE/F/G"/>
</dbReference>
<protein>
    <recommendedName>
        <fullName evidence="4">Flagellar basal-body rod protein FlgF</fullName>
    </recommendedName>
</protein>
<dbReference type="RefSeq" id="WP_380602297.1">
    <property type="nucleotide sequence ID" value="NZ_JBHSDU010000014.1"/>
</dbReference>
<keyword evidence="8" id="KW-0969">Cilium</keyword>